<dbReference type="PANTHER" id="PTHR47793">
    <property type="entry name" value="HISTONE DEACETYLASE COMPLEX SUBUNIT CTI6"/>
    <property type="match status" value="1"/>
</dbReference>
<gene>
    <name evidence="2" type="ORF">EXIGLDRAFT_722791</name>
</gene>
<keyword evidence="3" id="KW-1185">Reference proteome</keyword>
<feature type="compositionally biased region" description="Polar residues" evidence="1">
    <location>
        <begin position="78"/>
        <end position="92"/>
    </location>
</feature>
<dbReference type="STRING" id="1314781.A0A165F417"/>
<dbReference type="InterPro" id="IPR053051">
    <property type="entry name" value="HDAC_complex_subunit"/>
</dbReference>
<dbReference type="Proteomes" id="UP000077266">
    <property type="component" value="Unassembled WGS sequence"/>
</dbReference>
<dbReference type="PANTHER" id="PTHR47793:SF1">
    <property type="entry name" value="HISTONE DEACETYLASE COMPLEX SUBUNIT CTI6"/>
    <property type="match status" value="1"/>
</dbReference>
<evidence type="ECO:0000313" key="3">
    <source>
        <dbReference type="Proteomes" id="UP000077266"/>
    </source>
</evidence>
<accession>A0A165F417</accession>
<feature type="non-terminal residue" evidence="2">
    <location>
        <position position="1"/>
    </location>
</feature>
<feature type="compositionally biased region" description="Basic and acidic residues" evidence="1">
    <location>
        <begin position="153"/>
        <end position="167"/>
    </location>
</feature>
<organism evidence="2 3">
    <name type="scientific">Exidia glandulosa HHB12029</name>
    <dbReference type="NCBI Taxonomy" id="1314781"/>
    <lineage>
        <taxon>Eukaryota</taxon>
        <taxon>Fungi</taxon>
        <taxon>Dikarya</taxon>
        <taxon>Basidiomycota</taxon>
        <taxon>Agaricomycotina</taxon>
        <taxon>Agaricomycetes</taxon>
        <taxon>Auriculariales</taxon>
        <taxon>Exidiaceae</taxon>
        <taxon>Exidia</taxon>
    </lineage>
</organism>
<dbReference type="AlphaFoldDB" id="A0A165F417"/>
<dbReference type="EMBL" id="KV426102">
    <property type="protein sequence ID" value="KZV88338.1"/>
    <property type="molecule type" value="Genomic_DNA"/>
</dbReference>
<evidence type="ECO:0000313" key="2">
    <source>
        <dbReference type="EMBL" id="KZV88338.1"/>
    </source>
</evidence>
<feature type="non-terminal residue" evidence="2">
    <location>
        <position position="402"/>
    </location>
</feature>
<name>A0A165F417_EXIGL</name>
<proteinExistence type="predicted"/>
<dbReference type="InParanoid" id="A0A165F417"/>
<sequence length="402" mass="42937">MNSRDAAYEEQLKLLLAESGVLDEEGEETTSAPRGRKRKRLSADGDDQPALPTTKRPRSASTASDMPIAASIHEATTPVPSTNGAATSTKGNKNGAAPKEKEKDATPTLVAPPAPARPKKRAVPRKEKEKEMSVDANGDSGPGGKKHPNQYTYRKEQQERRRAEKADGGYQPSGARRGKGEGRAPKGDRGDRERDADQPGLASWALPDYLGHLAHILPTDALQLTAPASADGEDGERIVKVKWPGKRMTIGDMNKRVRNIVEFVAREQATSEQRRRRVDALDAARVENKRLGITAATVSRRVVDGESEDAPVDVDGTDEPDVDAMAVDGEEGAGIWDIAIGPQDRAPTTEQLMADLMNDLIAFQEKFGMSKANSSGRAAARREAAVVASDRNGAAAAAAAAA</sequence>
<reference evidence="2 3" key="1">
    <citation type="journal article" date="2016" name="Mol. Biol. Evol.">
        <title>Comparative Genomics of Early-Diverging Mushroom-Forming Fungi Provides Insights into the Origins of Lignocellulose Decay Capabilities.</title>
        <authorList>
            <person name="Nagy L.G."/>
            <person name="Riley R."/>
            <person name="Tritt A."/>
            <person name="Adam C."/>
            <person name="Daum C."/>
            <person name="Floudas D."/>
            <person name="Sun H."/>
            <person name="Yadav J.S."/>
            <person name="Pangilinan J."/>
            <person name="Larsson K.H."/>
            <person name="Matsuura K."/>
            <person name="Barry K."/>
            <person name="Labutti K."/>
            <person name="Kuo R."/>
            <person name="Ohm R.A."/>
            <person name="Bhattacharya S.S."/>
            <person name="Shirouzu T."/>
            <person name="Yoshinaga Y."/>
            <person name="Martin F.M."/>
            <person name="Grigoriev I.V."/>
            <person name="Hibbett D.S."/>
        </authorList>
    </citation>
    <scope>NUCLEOTIDE SEQUENCE [LARGE SCALE GENOMIC DNA]</scope>
    <source>
        <strain evidence="2 3">HHB12029</strain>
    </source>
</reference>
<feature type="compositionally biased region" description="Basic and acidic residues" evidence="1">
    <location>
        <begin position="124"/>
        <end position="133"/>
    </location>
</feature>
<feature type="compositionally biased region" description="Basic and acidic residues" evidence="1">
    <location>
        <begin position="178"/>
        <end position="197"/>
    </location>
</feature>
<protein>
    <submittedName>
        <fullName evidence="2">Uncharacterized protein</fullName>
    </submittedName>
</protein>
<evidence type="ECO:0000256" key="1">
    <source>
        <dbReference type="SAM" id="MobiDB-lite"/>
    </source>
</evidence>
<feature type="region of interest" description="Disordered" evidence="1">
    <location>
        <begin position="17"/>
        <end position="199"/>
    </location>
</feature>
<dbReference type="OrthoDB" id="79252at2759"/>